<feature type="transmembrane region" description="Helical" evidence="10">
    <location>
        <begin position="126"/>
        <end position="149"/>
    </location>
</feature>
<evidence type="ECO:0000256" key="4">
    <source>
        <dbReference type="ARBA" id="ARBA00022989"/>
    </source>
</evidence>
<feature type="transmembrane region" description="Helical" evidence="10">
    <location>
        <begin position="233"/>
        <end position="251"/>
    </location>
</feature>
<comment type="similarity">
    <text evidence="9">Belongs to the G-protein coupled receptor 1 family.</text>
</comment>
<evidence type="ECO:0000256" key="7">
    <source>
        <dbReference type="ARBA" id="ARBA00023170"/>
    </source>
</evidence>
<dbReference type="InterPro" id="IPR017452">
    <property type="entry name" value="GPCR_Rhodpsn_7TM"/>
</dbReference>
<evidence type="ECO:0000256" key="9">
    <source>
        <dbReference type="RuleBase" id="RU000688"/>
    </source>
</evidence>
<keyword evidence="5 9" id="KW-0297">G-protein coupled receptor</keyword>
<keyword evidence="7 9" id="KW-0675">Receptor</keyword>
<evidence type="ECO:0000256" key="5">
    <source>
        <dbReference type="ARBA" id="ARBA00023040"/>
    </source>
</evidence>
<evidence type="ECO:0000313" key="12">
    <source>
        <dbReference type="EMBL" id="VDN57569.1"/>
    </source>
</evidence>
<feature type="domain" description="G-protein coupled receptors family 1 profile" evidence="11">
    <location>
        <begin position="29"/>
        <end position="289"/>
    </location>
</feature>
<dbReference type="Pfam" id="PF00001">
    <property type="entry name" value="7tm_1"/>
    <property type="match status" value="1"/>
</dbReference>
<dbReference type="GO" id="GO:0004930">
    <property type="term" value="F:G protein-coupled receptor activity"/>
    <property type="evidence" value="ECO:0007669"/>
    <property type="project" value="UniProtKB-KW"/>
</dbReference>
<gene>
    <name evidence="12" type="ORF">DME_LOCUS7542</name>
</gene>
<keyword evidence="2" id="KW-1003">Cell membrane</keyword>
<evidence type="ECO:0000256" key="8">
    <source>
        <dbReference type="ARBA" id="ARBA00023224"/>
    </source>
</evidence>
<keyword evidence="3 9" id="KW-0812">Transmembrane</keyword>
<reference evidence="12 13" key="1">
    <citation type="submission" date="2018-11" db="EMBL/GenBank/DDBJ databases">
        <authorList>
            <consortium name="Pathogen Informatics"/>
        </authorList>
    </citation>
    <scope>NUCLEOTIDE SEQUENCE [LARGE SCALE GENOMIC DNA]</scope>
</reference>
<dbReference type="GO" id="GO:0042277">
    <property type="term" value="F:peptide binding"/>
    <property type="evidence" value="ECO:0007669"/>
    <property type="project" value="TreeGrafter"/>
</dbReference>
<evidence type="ECO:0000313" key="13">
    <source>
        <dbReference type="Proteomes" id="UP000274756"/>
    </source>
</evidence>
<keyword evidence="13" id="KW-1185">Reference proteome</keyword>
<comment type="subcellular location">
    <subcellularLocation>
        <location evidence="1">Cell membrane</location>
        <topology evidence="1">Multi-pass membrane protein</topology>
    </subcellularLocation>
</comment>
<dbReference type="PANTHER" id="PTHR24229">
    <property type="entry name" value="NEUROPEPTIDES RECEPTOR"/>
    <property type="match status" value="1"/>
</dbReference>
<dbReference type="InterPro" id="IPR000276">
    <property type="entry name" value="GPCR_Rhodpsn"/>
</dbReference>
<evidence type="ECO:0000256" key="10">
    <source>
        <dbReference type="SAM" id="Phobius"/>
    </source>
</evidence>
<evidence type="ECO:0000256" key="3">
    <source>
        <dbReference type="ARBA" id="ARBA00022692"/>
    </source>
</evidence>
<dbReference type="EMBL" id="UYYG01001161">
    <property type="protein sequence ID" value="VDN57569.1"/>
    <property type="molecule type" value="Genomic_DNA"/>
</dbReference>
<keyword evidence="6 10" id="KW-0472">Membrane</keyword>
<organism evidence="12 13">
    <name type="scientific">Dracunculus medinensis</name>
    <name type="common">Guinea worm</name>
    <dbReference type="NCBI Taxonomy" id="318479"/>
    <lineage>
        <taxon>Eukaryota</taxon>
        <taxon>Metazoa</taxon>
        <taxon>Ecdysozoa</taxon>
        <taxon>Nematoda</taxon>
        <taxon>Chromadorea</taxon>
        <taxon>Rhabditida</taxon>
        <taxon>Spirurina</taxon>
        <taxon>Dracunculoidea</taxon>
        <taxon>Dracunculidae</taxon>
        <taxon>Dracunculus</taxon>
    </lineage>
</organism>
<keyword evidence="4 10" id="KW-1133">Transmembrane helix</keyword>
<dbReference type="PRINTS" id="PR00237">
    <property type="entry name" value="GPCRRHODOPSN"/>
</dbReference>
<dbReference type="OrthoDB" id="6076970at2759"/>
<dbReference type="GO" id="GO:0005886">
    <property type="term" value="C:plasma membrane"/>
    <property type="evidence" value="ECO:0007669"/>
    <property type="project" value="UniProtKB-SubCell"/>
</dbReference>
<dbReference type="PROSITE" id="PS00237">
    <property type="entry name" value="G_PROTEIN_RECEP_F1_1"/>
    <property type="match status" value="1"/>
</dbReference>
<dbReference type="CDD" id="cd00637">
    <property type="entry name" value="7tm_classA_rhodopsin-like"/>
    <property type="match status" value="1"/>
</dbReference>
<dbReference type="Gene3D" id="1.20.1070.10">
    <property type="entry name" value="Rhodopsin 7-helix transmembrane proteins"/>
    <property type="match status" value="1"/>
</dbReference>
<evidence type="ECO:0000259" key="11">
    <source>
        <dbReference type="PROSITE" id="PS50262"/>
    </source>
</evidence>
<feature type="transmembrane region" description="Helical" evidence="10">
    <location>
        <begin position="178"/>
        <end position="201"/>
    </location>
</feature>
<feature type="transmembrane region" description="Helical" evidence="10">
    <location>
        <begin position="12"/>
        <end position="37"/>
    </location>
</feature>
<name>A0A3P7T5H7_DRAME</name>
<accession>A0A3P7T5H7</accession>
<keyword evidence="8 9" id="KW-0807">Transducer</keyword>
<feature type="transmembrane region" description="Helical" evidence="10">
    <location>
        <begin position="97"/>
        <end position="114"/>
    </location>
</feature>
<dbReference type="AlphaFoldDB" id="A0A3P7T5H7"/>
<feature type="transmembrane region" description="Helical" evidence="10">
    <location>
        <begin position="49"/>
        <end position="71"/>
    </location>
</feature>
<sequence>MDSNSQNFIHHLRLALTLAHLSLVSIGMINLLVIILIVIKPYMRSITNVYMVGLCSADFIYLINLTLVAAAQLNNRSWVFGSTVCTLYHGTESTGKYASVMFVVLLAADRYCAMCRTDFCPRYRNYYTAFVASLCAWIIAFCGAAPLYIYSEVVVIHMQIGKMHRLCIAKWPSSSSAIWYIAFSSIIIFILPLFFIMFFYYHILKKLREAVISSKRMQRHSSSRAPYHRVTRLVLWIVVFHVICWSPFWLFNTVSSIFQLRIQTQFMRIIVNIIHLFPYVNCALNPILYATNAENFRRAFRSLFAQKLHWKSGQARPQLNHMREQKMLFFSSFVLRA</sequence>
<dbReference type="SUPFAM" id="SSF81321">
    <property type="entry name" value="Family A G protein-coupled receptor-like"/>
    <property type="match status" value="1"/>
</dbReference>
<proteinExistence type="inferred from homology"/>
<dbReference type="STRING" id="318479.A0A3P7T5H7"/>
<protein>
    <recommendedName>
        <fullName evidence="11">G-protein coupled receptors family 1 profile domain-containing protein</fullName>
    </recommendedName>
</protein>
<dbReference type="Proteomes" id="UP000274756">
    <property type="component" value="Unassembled WGS sequence"/>
</dbReference>
<dbReference type="GO" id="GO:0043005">
    <property type="term" value="C:neuron projection"/>
    <property type="evidence" value="ECO:0007669"/>
    <property type="project" value="TreeGrafter"/>
</dbReference>
<evidence type="ECO:0000256" key="6">
    <source>
        <dbReference type="ARBA" id="ARBA00023136"/>
    </source>
</evidence>
<dbReference type="SMART" id="SM01381">
    <property type="entry name" value="7TM_GPCR_Srsx"/>
    <property type="match status" value="1"/>
</dbReference>
<evidence type="ECO:0000256" key="1">
    <source>
        <dbReference type="ARBA" id="ARBA00004651"/>
    </source>
</evidence>
<dbReference type="PANTHER" id="PTHR24229:SF50">
    <property type="entry name" value="G-PROTEIN COUPLED RECEPTORS FAMILY 1 PROFILE DOMAIN-CONTAINING PROTEIN"/>
    <property type="match status" value="1"/>
</dbReference>
<evidence type="ECO:0000256" key="2">
    <source>
        <dbReference type="ARBA" id="ARBA00022475"/>
    </source>
</evidence>
<dbReference type="PROSITE" id="PS50262">
    <property type="entry name" value="G_PROTEIN_RECEP_F1_2"/>
    <property type="match status" value="1"/>
</dbReference>